<feature type="transmembrane region" description="Helical" evidence="1">
    <location>
        <begin position="628"/>
        <end position="648"/>
    </location>
</feature>
<dbReference type="Pfam" id="PF00892">
    <property type="entry name" value="EamA"/>
    <property type="match status" value="1"/>
</dbReference>
<accession>K3WKV7</accession>
<dbReference type="HOGENOM" id="CLU_006872_0_0_1"/>
<dbReference type="SUPFAM" id="SSF53448">
    <property type="entry name" value="Nucleotide-diphospho-sugar transferases"/>
    <property type="match status" value="1"/>
</dbReference>
<dbReference type="GO" id="GO:0016020">
    <property type="term" value="C:membrane"/>
    <property type="evidence" value="ECO:0007669"/>
    <property type="project" value="InterPro"/>
</dbReference>
<sequence length="909" mass="98115">MVVQRRPAEVQAEVPTSVYALDLTRLSELLAIPEDELVSGFQSNPTASDMHGVIVDAGEDVPFETVGHVVGAEQEAHDDWDIGHINIKVRGEDEVARLVAATSPAHQERKVVRQVLLTAAVRKTSLDAHGLPKCLIQLGSQTIIGHILTQLYAAGIERVVISVAAAGARIMAAVKQTPFFTKMKIEFLNLGSEYRDGHARSILAARTMFPKGPFLIHTADHIFDKSIISKISNFQLNDAVACVLVETDIAGLTADLPPTAVRVQLGKETVTKIARDLLQFDGFDAGLFVSSVAIFDAMQDLAAKKEYFSLAEALNYFTKFNKLTYLPTAGETWFSIETKEQLAYTKDSDGVSVLSPWTVFLASTPLTLDDPSLTKNVVIGVSAPDQDASLRVAGNTEASTVFEGFIIGVSNADLRGEVDMSGSDYEAMMESDTRPLLSLGRRATFLSSSRSRLSRQGSFIDRAGLDESFVLSFPMDDESSKTIEDASAGRQAYLIEMSPDPSTPVGPSTQYMLAVPGKEHATPRPDRRERRTEILPSDITDISLETRGYDDNLEVTVVVRRQVPLIGYILLFIALFTVSSVGVALDMVDNVAPLLKLFWRNTASSLTTFPLAMLAIRRNGAPTLNKEFVLTMLFMGTSYAFYLGSYVVSLSLTSVGHATLFNNAHSLLLVFVKLLMGQPVALFEGLGAAVGIAGGAVTTMDSTATSESDRVVAPSALGDIVALVGALGGATYFVLAKKLRPKMDLLVFMWALTTVSAITLLLTMLAMGQDVTFSTDVHNGLFGWINPLPDRLLTVCYLVLVCDLMGTMGYISVMKYFDPIVISVVCLLEPIVATAMGIVVGVDAIPGYLTFIGATLVLGGTFMVIATQSEKTEQIDATEAIKSTGASATPKPVYSTRVKRKTMNYGSVN</sequence>
<evidence type="ECO:0000256" key="1">
    <source>
        <dbReference type="SAM" id="Phobius"/>
    </source>
</evidence>
<feature type="transmembrane region" description="Helical" evidence="1">
    <location>
        <begin position="792"/>
        <end position="813"/>
    </location>
</feature>
<reference evidence="4" key="2">
    <citation type="submission" date="2010-04" db="EMBL/GenBank/DDBJ databases">
        <authorList>
            <person name="Buell R."/>
            <person name="Hamilton J."/>
            <person name="Hostetler J."/>
        </authorList>
    </citation>
    <scope>NUCLEOTIDE SEQUENCE [LARGE SCALE GENOMIC DNA]</scope>
    <source>
        <strain evidence="4">DAOM:BR144</strain>
    </source>
</reference>
<protein>
    <recommendedName>
        <fullName evidence="2">EamA domain-containing protein</fullName>
    </recommendedName>
</protein>
<dbReference type="EMBL" id="GL376573">
    <property type="status" value="NOT_ANNOTATED_CDS"/>
    <property type="molecule type" value="Genomic_DNA"/>
</dbReference>
<feature type="transmembrane region" description="Helical" evidence="1">
    <location>
        <begin position="820"/>
        <end position="842"/>
    </location>
</feature>
<keyword evidence="1" id="KW-0472">Membrane</keyword>
<keyword evidence="1" id="KW-1133">Transmembrane helix</keyword>
<dbReference type="PANTHER" id="PTHR22911">
    <property type="entry name" value="ACYL-MALONYL CONDENSING ENZYME-RELATED"/>
    <property type="match status" value="1"/>
</dbReference>
<organism evidence="3 4">
    <name type="scientific">Globisporangium ultimum (strain ATCC 200006 / CBS 805.95 / DAOM BR144)</name>
    <name type="common">Pythium ultimum</name>
    <dbReference type="NCBI Taxonomy" id="431595"/>
    <lineage>
        <taxon>Eukaryota</taxon>
        <taxon>Sar</taxon>
        <taxon>Stramenopiles</taxon>
        <taxon>Oomycota</taxon>
        <taxon>Peronosporomycetes</taxon>
        <taxon>Pythiales</taxon>
        <taxon>Pythiaceae</taxon>
        <taxon>Globisporangium</taxon>
    </lineage>
</organism>
<evidence type="ECO:0000313" key="3">
    <source>
        <dbReference type="EnsemblProtists" id="PYU1_T005599"/>
    </source>
</evidence>
<dbReference type="InterPro" id="IPR000620">
    <property type="entry name" value="EamA_dom"/>
</dbReference>
<feature type="transmembrane region" description="Helical" evidence="1">
    <location>
        <begin position="712"/>
        <end position="735"/>
    </location>
</feature>
<evidence type="ECO:0000259" key="2">
    <source>
        <dbReference type="Pfam" id="PF00892"/>
    </source>
</evidence>
<feature type="transmembrane region" description="Helical" evidence="1">
    <location>
        <begin position="848"/>
        <end position="866"/>
    </location>
</feature>
<feature type="transmembrane region" description="Helical" evidence="1">
    <location>
        <begin position="565"/>
        <end position="585"/>
    </location>
</feature>
<name>K3WKV7_GLOUD</name>
<feature type="transmembrane region" description="Helical" evidence="1">
    <location>
        <begin position="682"/>
        <end position="700"/>
    </location>
</feature>
<dbReference type="OMA" id="ETWFSIE"/>
<feature type="domain" description="EamA" evidence="2">
    <location>
        <begin position="566"/>
        <end position="698"/>
    </location>
</feature>
<dbReference type="eggNOG" id="ENOG502QWFD">
    <property type="taxonomic scope" value="Eukaryota"/>
</dbReference>
<feature type="transmembrane region" description="Helical" evidence="1">
    <location>
        <begin position="747"/>
        <end position="767"/>
    </location>
</feature>
<keyword evidence="1" id="KW-0812">Transmembrane</keyword>
<dbReference type="InterPro" id="IPR029044">
    <property type="entry name" value="Nucleotide-diphossugar_trans"/>
</dbReference>
<keyword evidence="4" id="KW-1185">Reference proteome</keyword>
<dbReference type="Gene3D" id="3.90.550.10">
    <property type="entry name" value="Spore Coat Polysaccharide Biosynthesis Protein SpsA, Chain A"/>
    <property type="match status" value="1"/>
</dbReference>
<reference evidence="3" key="3">
    <citation type="submission" date="2015-02" db="UniProtKB">
        <authorList>
            <consortium name="EnsemblProtists"/>
        </authorList>
    </citation>
    <scope>IDENTIFICATION</scope>
    <source>
        <strain evidence="3">DAOM BR144</strain>
    </source>
</reference>
<dbReference type="VEuPathDB" id="FungiDB:PYU1_G005588"/>
<feature type="transmembrane region" description="Helical" evidence="1">
    <location>
        <begin position="597"/>
        <end position="616"/>
    </location>
</feature>
<reference evidence="4" key="1">
    <citation type="journal article" date="2010" name="Genome Biol.">
        <title>Genome sequence of the necrotrophic plant pathogen Pythium ultimum reveals original pathogenicity mechanisms and effector repertoire.</title>
        <authorList>
            <person name="Levesque C.A."/>
            <person name="Brouwer H."/>
            <person name="Cano L."/>
            <person name="Hamilton J.P."/>
            <person name="Holt C."/>
            <person name="Huitema E."/>
            <person name="Raffaele S."/>
            <person name="Robideau G.P."/>
            <person name="Thines M."/>
            <person name="Win J."/>
            <person name="Zerillo M.M."/>
            <person name="Beakes G.W."/>
            <person name="Boore J.L."/>
            <person name="Busam D."/>
            <person name="Dumas B."/>
            <person name="Ferriera S."/>
            <person name="Fuerstenberg S.I."/>
            <person name="Gachon C.M."/>
            <person name="Gaulin E."/>
            <person name="Govers F."/>
            <person name="Grenville-Briggs L."/>
            <person name="Horner N."/>
            <person name="Hostetler J."/>
            <person name="Jiang R.H."/>
            <person name="Johnson J."/>
            <person name="Krajaejun T."/>
            <person name="Lin H."/>
            <person name="Meijer H.J."/>
            <person name="Moore B."/>
            <person name="Morris P."/>
            <person name="Phuntmart V."/>
            <person name="Puiu D."/>
            <person name="Shetty J."/>
            <person name="Stajich J.E."/>
            <person name="Tripathy S."/>
            <person name="Wawra S."/>
            <person name="van West P."/>
            <person name="Whitty B.R."/>
            <person name="Coutinho P.M."/>
            <person name="Henrissat B."/>
            <person name="Martin F."/>
            <person name="Thomas P.D."/>
            <person name="Tyler B.M."/>
            <person name="De Vries R.P."/>
            <person name="Kamoun S."/>
            <person name="Yandell M."/>
            <person name="Tisserat N."/>
            <person name="Buell C.R."/>
        </authorList>
    </citation>
    <scope>NUCLEOTIDE SEQUENCE</scope>
    <source>
        <strain evidence="4">DAOM:BR144</strain>
    </source>
</reference>
<dbReference type="InParanoid" id="K3WKV7"/>
<evidence type="ECO:0000313" key="4">
    <source>
        <dbReference type="Proteomes" id="UP000019132"/>
    </source>
</evidence>
<dbReference type="Proteomes" id="UP000019132">
    <property type="component" value="Unassembled WGS sequence"/>
</dbReference>
<dbReference type="AlphaFoldDB" id="K3WKV7"/>
<proteinExistence type="predicted"/>
<dbReference type="EnsemblProtists" id="PYU1_T005599">
    <property type="protein sequence ID" value="PYU1_T005599"/>
    <property type="gene ID" value="PYU1_G005588"/>
</dbReference>
<dbReference type="PANTHER" id="PTHR22911:SF79">
    <property type="entry name" value="MOBA-LIKE NTP TRANSFERASE DOMAIN-CONTAINING PROTEIN"/>
    <property type="match status" value="1"/>
</dbReference>